<evidence type="ECO:0000313" key="1">
    <source>
        <dbReference type="EMBL" id="KKL53093.1"/>
    </source>
</evidence>
<dbReference type="SUPFAM" id="SSF53383">
    <property type="entry name" value="PLP-dependent transferases"/>
    <property type="match status" value="1"/>
</dbReference>
<dbReference type="PANTHER" id="PTHR30244">
    <property type="entry name" value="TRANSAMINASE"/>
    <property type="match status" value="1"/>
</dbReference>
<dbReference type="InterPro" id="IPR015424">
    <property type="entry name" value="PyrdxlP-dep_Trfase"/>
</dbReference>
<protein>
    <recommendedName>
        <fullName evidence="2">UDP-4-amino-4, 6-dideoxy-N-acetyl-beta-L-altrosamine transaminase</fullName>
    </recommendedName>
</protein>
<gene>
    <name evidence="1" type="ORF">LCGC14_2278910</name>
</gene>
<dbReference type="Pfam" id="PF01041">
    <property type="entry name" value="DegT_DnrJ_EryC1"/>
    <property type="match status" value="1"/>
</dbReference>
<feature type="non-terminal residue" evidence="1">
    <location>
        <position position="277"/>
    </location>
</feature>
<dbReference type="InterPro" id="IPR015421">
    <property type="entry name" value="PyrdxlP-dep_Trfase_major"/>
</dbReference>
<dbReference type="GO" id="GO:0030170">
    <property type="term" value="F:pyridoxal phosphate binding"/>
    <property type="evidence" value="ECO:0007669"/>
    <property type="project" value="TreeGrafter"/>
</dbReference>
<accession>A0A0F9CUQ2</accession>
<sequence>MKNIYLPYGHQWIEDDDIKVVSEAIGADMITTGPKVVEFEQKLAEYCGAKYGVVVSSGTAALHIACLTAGIEKGDAVITSPLTFAATANVVYHCNGNVIFADIREDTLNIDCSKLGKVLGDRCKVIIPVDFAGHPAELDEIMSLARSKGLVVIEDACHALGSEYKGKKVGSISDMTVFSFHPVKGITTGEGGAVLTDNEEYYHKLQIFRNHGIVRRPDISPWYYEITDLGFNYRLSDIQCALGISQLKKLDRFIERRREIVETYNEAFGEIPEIIIP</sequence>
<name>A0A0F9CUQ2_9ZZZZ</name>
<reference evidence="1" key="1">
    <citation type="journal article" date="2015" name="Nature">
        <title>Complex archaea that bridge the gap between prokaryotes and eukaryotes.</title>
        <authorList>
            <person name="Spang A."/>
            <person name="Saw J.H."/>
            <person name="Jorgensen S.L."/>
            <person name="Zaremba-Niedzwiedzka K."/>
            <person name="Martijn J."/>
            <person name="Lind A.E."/>
            <person name="van Eijk R."/>
            <person name="Schleper C."/>
            <person name="Guy L."/>
            <person name="Ettema T.J."/>
        </authorList>
    </citation>
    <scope>NUCLEOTIDE SEQUENCE</scope>
</reference>
<dbReference type="InterPro" id="IPR000653">
    <property type="entry name" value="DegT/StrS_aminotransferase"/>
</dbReference>
<dbReference type="AlphaFoldDB" id="A0A0F9CUQ2"/>
<dbReference type="PANTHER" id="PTHR30244:SF34">
    <property type="entry name" value="DTDP-4-AMINO-4,6-DIDEOXYGALACTOSE TRANSAMINASE"/>
    <property type="match status" value="1"/>
</dbReference>
<dbReference type="EMBL" id="LAZR01031658">
    <property type="protein sequence ID" value="KKL53093.1"/>
    <property type="molecule type" value="Genomic_DNA"/>
</dbReference>
<dbReference type="GO" id="GO:0000271">
    <property type="term" value="P:polysaccharide biosynthetic process"/>
    <property type="evidence" value="ECO:0007669"/>
    <property type="project" value="TreeGrafter"/>
</dbReference>
<dbReference type="CDD" id="cd00616">
    <property type="entry name" value="AHBA_syn"/>
    <property type="match status" value="1"/>
</dbReference>
<comment type="caution">
    <text evidence="1">The sequence shown here is derived from an EMBL/GenBank/DDBJ whole genome shotgun (WGS) entry which is preliminary data.</text>
</comment>
<evidence type="ECO:0008006" key="2">
    <source>
        <dbReference type="Google" id="ProtNLM"/>
    </source>
</evidence>
<proteinExistence type="predicted"/>
<dbReference type="Gene3D" id="3.40.640.10">
    <property type="entry name" value="Type I PLP-dependent aspartate aminotransferase-like (Major domain)"/>
    <property type="match status" value="1"/>
</dbReference>
<dbReference type="GO" id="GO:0008483">
    <property type="term" value="F:transaminase activity"/>
    <property type="evidence" value="ECO:0007669"/>
    <property type="project" value="TreeGrafter"/>
</dbReference>
<organism evidence="1">
    <name type="scientific">marine sediment metagenome</name>
    <dbReference type="NCBI Taxonomy" id="412755"/>
    <lineage>
        <taxon>unclassified sequences</taxon>
        <taxon>metagenomes</taxon>
        <taxon>ecological metagenomes</taxon>
    </lineage>
</organism>